<evidence type="ECO:0000256" key="13">
    <source>
        <dbReference type="ARBA" id="ARBA00048679"/>
    </source>
</evidence>
<dbReference type="GO" id="GO:0070941">
    <property type="term" value="P:eisosome assembly"/>
    <property type="evidence" value="ECO:0007669"/>
    <property type="project" value="EnsemblFungi"/>
</dbReference>
<keyword evidence="6 14" id="KW-0547">Nucleotide-binding</keyword>
<dbReference type="PROSITE" id="PS00107">
    <property type="entry name" value="PROTEIN_KINASE_ATP"/>
    <property type="match status" value="1"/>
</dbReference>
<dbReference type="InterPro" id="IPR011009">
    <property type="entry name" value="Kinase-like_dom_sf"/>
</dbReference>
<dbReference type="Pfam" id="PF00069">
    <property type="entry name" value="Pkinase"/>
    <property type="match status" value="1"/>
</dbReference>
<dbReference type="CDD" id="cd11651">
    <property type="entry name" value="YPK1_N_like"/>
    <property type="match status" value="1"/>
</dbReference>
<dbReference type="GO" id="GO:0005524">
    <property type="term" value="F:ATP binding"/>
    <property type="evidence" value="ECO:0007669"/>
    <property type="project" value="UniProtKB-UniRule"/>
</dbReference>
<dbReference type="GO" id="GO:0004674">
    <property type="term" value="F:protein serine/threonine kinase activity"/>
    <property type="evidence" value="ECO:0007669"/>
    <property type="project" value="UniProtKB-KW"/>
</dbReference>
<comment type="catalytic activity">
    <reaction evidence="12">
        <text>L-threonyl-[protein] + ATP = O-phospho-L-threonyl-[protein] + ADP + H(+)</text>
        <dbReference type="Rhea" id="RHEA:46608"/>
        <dbReference type="Rhea" id="RHEA-COMP:11060"/>
        <dbReference type="Rhea" id="RHEA-COMP:11605"/>
        <dbReference type="ChEBI" id="CHEBI:15378"/>
        <dbReference type="ChEBI" id="CHEBI:30013"/>
        <dbReference type="ChEBI" id="CHEBI:30616"/>
        <dbReference type="ChEBI" id="CHEBI:61977"/>
        <dbReference type="ChEBI" id="CHEBI:456216"/>
        <dbReference type="EC" id="2.7.11.1"/>
    </reaction>
</comment>
<dbReference type="GO" id="GO:0060237">
    <property type="term" value="P:regulation of fungal-type cell wall organization"/>
    <property type="evidence" value="ECO:0007669"/>
    <property type="project" value="EnsemblFungi"/>
</dbReference>
<keyword evidence="8 14" id="KW-0067">ATP-binding</keyword>
<evidence type="ECO:0000256" key="2">
    <source>
        <dbReference type="ARBA" id="ARBA00012513"/>
    </source>
</evidence>
<dbReference type="AlphaFoldDB" id="A0A0W0DNH2"/>
<dbReference type="PhylomeDB" id="A0A0W0DNH2"/>
<evidence type="ECO:0000256" key="1">
    <source>
        <dbReference type="ARBA" id="ARBA00006935"/>
    </source>
</evidence>
<dbReference type="Gene3D" id="1.10.510.10">
    <property type="entry name" value="Transferase(Phosphotransferase) domain 1"/>
    <property type="match status" value="1"/>
</dbReference>
<dbReference type="GO" id="GO:0006665">
    <property type="term" value="P:sphingolipid metabolic process"/>
    <property type="evidence" value="ECO:0007669"/>
    <property type="project" value="UniProtKB-KW"/>
</dbReference>
<protein>
    <recommendedName>
        <fullName evidence="2">non-specific serine/threonine protein kinase</fullName>
        <ecNumber evidence="2">2.7.11.1</ecNumber>
    </recommendedName>
</protein>
<dbReference type="VEuPathDB" id="FungiDB:CAGL0K07458g"/>
<dbReference type="PROSITE" id="PS50011">
    <property type="entry name" value="PROTEIN_KINASE_DOM"/>
    <property type="match status" value="1"/>
</dbReference>
<dbReference type="EMBL" id="LLZZ01000011">
    <property type="protein sequence ID" value="KTB13374.1"/>
    <property type="molecule type" value="Genomic_DNA"/>
</dbReference>
<dbReference type="GO" id="GO:0071555">
    <property type="term" value="P:cell wall organization"/>
    <property type="evidence" value="ECO:0007669"/>
    <property type="project" value="UniProtKB-KW"/>
</dbReference>
<dbReference type="InterPro" id="IPR017892">
    <property type="entry name" value="Pkinase_C"/>
</dbReference>
<dbReference type="InterPro" id="IPR017441">
    <property type="entry name" value="Protein_kinase_ATP_BS"/>
</dbReference>
<comment type="similarity">
    <text evidence="1">Belongs to the protein kinase superfamily. AGC Ser/Thr protein kinase family. RAC subfamily.</text>
</comment>
<dbReference type="VEuPathDB" id="FungiDB:GVI51_K07315"/>
<keyword evidence="4" id="KW-0597">Phosphoprotein</keyword>
<evidence type="ECO:0000256" key="12">
    <source>
        <dbReference type="ARBA" id="ARBA00047899"/>
    </source>
</evidence>
<sequence>MYGWKLHRFKFGRGKDDDSRKKKMIISSSQSSLNSADTAAGDSIFSRPSVERRDTVTAANGSIAPVRVSQDSYMSYFKESNENMSKFDLPSWLRSHKDSFSPFNSSSNSSSNLGSNRDSSMTDVTELLNDTAFKSTPFDRIDENMHSGLLTVKVYSGSNFTMPVPITSDQGILHNLLNSSISSLEGDNNTYAEMEQLITQLSQVHLANQTSEEQLISNAFSSTFIPAVIKVPGHDDYPLIYMTVEYDNTMATIYPEGGTISKPVFNKISTFDVTRKLPFLKCSVFIKIPSALLPSMRWQQEAALADPNMRSILETIHAGKEIFLDSFTLPVVLDMNSASNFRLFNHQWINLKQGLGTINLTVDFKPSYSKPVGIDDFELLTVLGKGSYGKVMQVRKKDTQKIYALKAIRKSYIVAKSEVIHTLAERTILARVECPFIVPLKFTFQTPEKLYLVLACINGGELFHHLQREGIFDISRARFYASELLLALDSLHKMDVVYRDLKPENILLDSQGHIALCDFGLCKLNMKDNEKTSTFCGTPEYLAPEVLLGKGYTKVVDWWTLGVLLYEMLTGLPPYYDENVSEMYKKILKSPLIFPDGMDPDAKDLLKRLLNRDPNRRLGANGADEIKNHKFFNDLIWDSIWNKEYLPPFRPDVQNANDTSNFDNEFTKQKPVDSVIDEYLSESVQNQFKGWSYLGSEQLGSSMA</sequence>
<evidence type="ECO:0000256" key="3">
    <source>
        <dbReference type="ARBA" id="ARBA00022527"/>
    </source>
</evidence>
<dbReference type="Pfam" id="PF00433">
    <property type="entry name" value="Pkinase_C"/>
    <property type="match status" value="1"/>
</dbReference>
<evidence type="ECO:0000259" key="17">
    <source>
        <dbReference type="PROSITE" id="PS51285"/>
    </source>
</evidence>
<feature type="binding site" evidence="14">
    <location>
        <position position="416"/>
    </location>
    <ligand>
        <name>ATP</name>
        <dbReference type="ChEBI" id="CHEBI:30616"/>
    </ligand>
</feature>
<feature type="domain" description="Protein kinase" evidence="16">
    <location>
        <begin position="377"/>
        <end position="632"/>
    </location>
</feature>
<dbReference type="SUPFAM" id="SSF56112">
    <property type="entry name" value="Protein kinase-like (PK-like)"/>
    <property type="match status" value="1"/>
</dbReference>
<feature type="domain" description="AGC-kinase C-terminal" evidence="17">
    <location>
        <begin position="633"/>
        <end position="703"/>
    </location>
</feature>
<keyword evidence="9" id="KW-0746">Sphingolipid metabolism</keyword>
<evidence type="ECO:0000256" key="6">
    <source>
        <dbReference type="ARBA" id="ARBA00022741"/>
    </source>
</evidence>
<dbReference type="Proteomes" id="UP000054886">
    <property type="component" value="Unassembled WGS sequence"/>
</dbReference>
<name>A0A0W0DNH2_CANGB</name>
<dbReference type="PROSITE" id="PS00108">
    <property type="entry name" value="PROTEIN_KINASE_ST"/>
    <property type="match status" value="1"/>
</dbReference>
<evidence type="ECO:0000256" key="8">
    <source>
        <dbReference type="ARBA" id="ARBA00022840"/>
    </source>
</evidence>
<evidence type="ECO:0000256" key="14">
    <source>
        <dbReference type="PROSITE-ProRule" id="PRU10141"/>
    </source>
</evidence>
<comment type="caution">
    <text evidence="18">The sequence shown here is derived from an EMBL/GenBank/DDBJ whole genome shotgun (WGS) entry which is preliminary data.</text>
</comment>
<dbReference type="GO" id="GO:0016020">
    <property type="term" value="C:membrane"/>
    <property type="evidence" value="ECO:0007669"/>
    <property type="project" value="GOC"/>
</dbReference>
<dbReference type="FunFam" id="3.30.200.20:FF:000048">
    <property type="entry name" value="Non-specific serine/threonine protein kinase"/>
    <property type="match status" value="1"/>
</dbReference>
<dbReference type="Gene3D" id="3.30.200.20">
    <property type="entry name" value="Phosphorylase Kinase, domain 1"/>
    <property type="match status" value="1"/>
</dbReference>
<evidence type="ECO:0000256" key="15">
    <source>
        <dbReference type="SAM" id="MobiDB-lite"/>
    </source>
</evidence>
<comment type="catalytic activity">
    <reaction evidence="13">
        <text>L-seryl-[protein] + ATP = O-phospho-L-seryl-[protein] + ADP + H(+)</text>
        <dbReference type="Rhea" id="RHEA:17989"/>
        <dbReference type="Rhea" id="RHEA-COMP:9863"/>
        <dbReference type="Rhea" id="RHEA-COMP:11604"/>
        <dbReference type="ChEBI" id="CHEBI:15378"/>
        <dbReference type="ChEBI" id="CHEBI:29999"/>
        <dbReference type="ChEBI" id="CHEBI:30616"/>
        <dbReference type="ChEBI" id="CHEBI:83421"/>
        <dbReference type="ChEBI" id="CHEBI:456216"/>
        <dbReference type="EC" id="2.7.11.1"/>
    </reaction>
</comment>
<evidence type="ECO:0000256" key="11">
    <source>
        <dbReference type="ARBA" id="ARBA00023316"/>
    </source>
</evidence>
<accession>A0A0W0DNH2</accession>
<dbReference type="InterPro" id="IPR000961">
    <property type="entry name" value="AGC-kinase_C"/>
</dbReference>
<feature type="compositionally biased region" description="Low complexity" evidence="15">
    <location>
        <begin position="27"/>
        <end position="37"/>
    </location>
</feature>
<evidence type="ECO:0000256" key="4">
    <source>
        <dbReference type="ARBA" id="ARBA00022553"/>
    </source>
</evidence>
<keyword evidence="11" id="KW-0961">Cell wall biogenesis/degradation</keyword>
<evidence type="ECO:0000259" key="16">
    <source>
        <dbReference type="PROSITE" id="PS50011"/>
    </source>
</evidence>
<dbReference type="VEuPathDB" id="FungiDB:B1J91_K07458g"/>
<keyword evidence="10" id="KW-0443">Lipid metabolism</keyword>
<evidence type="ECO:0000313" key="18">
    <source>
        <dbReference type="EMBL" id="KTB13374.1"/>
    </source>
</evidence>
<dbReference type="InterPro" id="IPR000719">
    <property type="entry name" value="Prot_kinase_dom"/>
</dbReference>
<dbReference type="PANTHER" id="PTHR24351">
    <property type="entry name" value="RIBOSOMAL PROTEIN S6 KINASE"/>
    <property type="match status" value="1"/>
</dbReference>
<keyword evidence="7 18" id="KW-0418">Kinase</keyword>
<dbReference type="SMART" id="SM00220">
    <property type="entry name" value="S_TKc"/>
    <property type="match status" value="1"/>
</dbReference>
<evidence type="ECO:0000256" key="5">
    <source>
        <dbReference type="ARBA" id="ARBA00022679"/>
    </source>
</evidence>
<organism evidence="18 19">
    <name type="scientific">Candida glabrata</name>
    <name type="common">Yeast</name>
    <name type="synonym">Torulopsis glabrata</name>
    <dbReference type="NCBI Taxonomy" id="5478"/>
    <lineage>
        <taxon>Eukaryota</taxon>
        <taxon>Fungi</taxon>
        <taxon>Dikarya</taxon>
        <taxon>Ascomycota</taxon>
        <taxon>Saccharomycotina</taxon>
        <taxon>Saccharomycetes</taxon>
        <taxon>Saccharomycetales</taxon>
        <taxon>Saccharomycetaceae</taxon>
        <taxon>Nakaseomyces</taxon>
    </lineage>
</organism>
<dbReference type="EC" id="2.7.11.1" evidence="2"/>
<dbReference type="VEuPathDB" id="FungiDB:GWK60_K07293"/>
<evidence type="ECO:0000313" key="19">
    <source>
        <dbReference type="Proteomes" id="UP000054886"/>
    </source>
</evidence>
<dbReference type="FunFam" id="1.10.510.10:FF:000008">
    <property type="entry name" value="Non-specific serine/threonine protein kinase"/>
    <property type="match status" value="1"/>
</dbReference>
<evidence type="ECO:0000256" key="7">
    <source>
        <dbReference type="ARBA" id="ARBA00022777"/>
    </source>
</evidence>
<feature type="region of interest" description="Disordered" evidence="15">
    <location>
        <begin position="27"/>
        <end position="46"/>
    </location>
</feature>
<dbReference type="SMART" id="SM00133">
    <property type="entry name" value="S_TK_X"/>
    <property type="match status" value="1"/>
</dbReference>
<keyword evidence="3" id="KW-0723">Serine/threonine-protein kinase</keyword>
<dbReference type="GO" id="GO:0005634">
    <property type="term" value="C:nucleus"/>
    <property type="evidence" value="ECO:0007669"/>
    <property type="project" value="EnsemblFungi"/>
</dbReference>
<feature type="region of interest" description="Disordered" evidence="15">
    <location>
        <begin position="100"/>
        <end position="121"/>
    </location>
</feature>
<proteinExistence type="inferred from homology"/>
<reference evidence="18 19" key="1">
    <citation type="submission" date="2015-10" db="EMBL/GenBank/DDBJ databases">
        <title>Draft genomes sequences of Candida glabrata isolates 1A, 1B, 2A, 2B, 3A and 3B.</title>
        <authorList>
            <person name="Haavelsrud O.E."/>
            <person name="Gaustad P."/>
        </authorList>
    </citation>
    <scope>NUCLEOTIDE SEQUENCE [LARGE SCALE GENOMIC DNA]</scope>
    <source>
        <strain evidence="18">910700640</strain>
    </source>
</reference>
<feature type="compositionally biased region" description="Low complexity" evidence="15">
    <location>
        <begin position="100"/>
        <end position="119"/>
    </location>
</feature>
<evidence type="ECO:0000256" key="9">
    <source>
        <dbReference type="ARBA" id="ARBA00022919"/>
    </source>
</evidence>
<dbReference type="InterPro" id="IPR008271">
    <property type="entry name" value="Ser/Thr_kinase_AS"/>
</dbReference>
<gene>
    <name evidence="18" type="ORF">AO440_003567</name>
</gene>
<keyword evidence="5" id="KW-0808">Transferase</keyword>
<dbReference type="PROSITE" id="PS51285">
    <property type="entry name" value="AGC_KINASE_CTER"/>
    <property type="match status" value="1"/>
</dbReference>
<evidence type="ECO:0000256" key="10">
    <source>
        <dbReference type="ARBA" id="ARBA00023098"/>
    </source>
</evidence>